<comment type="caution">
    <text evidence="4">The sequence shown here is derived from an EMBL/GenBank/DDBJ whole genome shotgun (WGS) entry which is preliminary data.</text>
</comment>
<feature type="domain" description="DUF4232" evidence="3">
    <location>
        <begin position="106"/>
        <end position="222"/>
    </location>
</feature>
<dbReference type="AlphaFoldDB" id="A0A917ZUB4"/>
<reference evidence="4" key="1">
    <citation type="journal article" date="2014" name="Int. J. Syst. Evol. Microbiol.">
        <title>Complete genome sequence of Corynebacterium casei LMG S-19264T (=DSM 44701T), isolated from a smear-ripened cheese.</title>
        <authorList>
            <consortium name="US DOE Joint Genome Institute (JGI-PGF)"/>
            <person name="Walter F."/>
            <person name="Albersmeier A."/>
            <person name="Kalinowski J."/>
            <person name="Ruckert C."/>
        </authorList>
    </citation>
    <scope>NUCLEOTIDE SEQUENCE</scope>
    <source>
        <strain evidence="4">CGMCC 4.7201</strain>
    </source>
</reference>
<gene>
    <name evidence="4" type="ORF">GCM10012280_41920</name>
</gene>
<feature type="chain" id="PRO_5039109027" description="DUF4232 domain-containing protein" evidence="2">
    <location>
        <begin position="23"/>
        <end position="233"/>
    </location>
</feature>
<feature type="compositionally biased region" description="Low complexity" evidence="1">
    <location>
        <begin position="27"/>
        <end position="68"/>
    </location>
</feature>
<dbReference type="EMBL" id="BMMS01000018">
    <property type="protein sequence ID" value="GGO92227.1"/>
    <property type="molecule type" value="Genomic_DNA"/>
</dbReference>
<accession>A0A917ZUB4</accession>
<keyword evidence="2" id="KW-0732">Signal</keyword>
<evidence type="ECO:0000313" key="5">
    <source>
        <dbReference type="Proteomes" id="UP000641932"/>
    </source>
</evidence>
<feature type="signal peptide" evidence="2">
    <location>
        <begin position="1"/>
        <end position="22"/>
    </location>
</feature>
<dbReference type="RefSeq" id="WP_189133293.1">
    <property type="nucleotide sequence ID" value="NZ_BMMS01000018.1"/>
</dbReference>
<proteinExistence type="predicted"/>
<evidence type="ECO:0000313" key="4">
    <source>
        <dbReference type="EMBL" id="GGO92227.1"/>
    </source>
</evidence>
<evidence type="ECO:0000256" key="1">
    <source>
        <dbReference type="SAM" id="MobiDB-lite"/>
    </source>
</evidence>
<evidence type="ECO:0000256" key="2">
    <source>
        <dbReference type="SAM" id="SignalP"/>
    </source>
</evidence>
<feature type="compositionally biased region" description="Gly residues" evidence="1">
    <location>
        <begin position="85"/>
        <end position="99"/>
    </location>
</feature>
<dbReference type="Pfam" id="PF14016">
    <property type="entry name" value="DUF4232"/>
    <property type="match status" value="1"/>
</dbReference>
<protein>
    <recommendedName>
        <fullName evidence="3">DUF4232 domain-containing protein</fullName>
    </recommendedName>
</protein>
<organism evidence="4 5">
    <name type="scientific">Wenjunlia tyrosinilytica</name>
    <dbReference type="NCBI Taxonomy" id="1544741"/>
    <lineage>
        <taxon>Bacteria</taxon>
        <taxon>Bacillati</taxon>
        <taxon>Actinomycetota</taxon>
        <taxon>Actinomycetes</taxon>
        <taxon>Kitasatosporales</taxon>
        <taxon>Streptomycetaceae</taxon>
        <taxon>Wenjunlia</taxon>
    </lineage>
</organism>
<dbReference type="Proteomes" id="UP000641932">
    <property type="component" value="Unassembled WGS sequence"/>
</dbReference>
<feature type="region of interest" description="Disordered" evidence="1">
    <location>
        <begin position="27"/>
        <end position="104"/>
    </location>
</feature>
<dbReference type="InterPro" id="IPR025326">
    <property type="entry name" value="DUF4232"/>
</dbReference>
<sequence length="233" mass="22393">MNTTTVRRTATALAALSLSALALTACGSDSSDSAAPKPSDKASSSAAPKAKESASGGSSSGDTSSAGSSSGGSTGGAEPASSSGSSGGSKSGGSSGGQTEGDVHPCRTSQLAFKVTQVSRPINHALITATNTSGTACRVPLKAPVVTFGAIDGQAQPMGPGTSSETALETGKSAYAGVRLSRADSSGGQSVTGINIALSAGDKAVTAKLAGQTTINDPQVTVFFASAADALAY</sequence>
<keyword evidence="5" id="KW-1185">Reference proteome</keyword>
<name>A0A917ZUB4_9ACTN</name>
<evidence type="ECO:0000259" key="3">
    <source>
        <dbReference type="Pfam" id="PF14016"/>
    </source>
</evidence>
<reference evidence="4" key="2">
    <citation type="submission" date="2020-09" db="EMBL/GenBank/DDBJ databases">
        <authorList>
            <person name="Sun Q."/>
            <person name="Zhou Y."/>
        </authorList>
    </citation>
    <scope>NUCLEOTIDE SEQUENCE</scope>
    <source>
        <strain evidence="4">CGMCC 4.7201</strain>
    </source>
</reference>
<dbReference type="PROSITE" id="PS51257">
    <property type="entry name" value="PROKAR_LIPOPROTEIN"/>
    <property type="match status" value="1"/>
</dbReference>